<dbReference type="GO" id="GO:0008654">
    <property type="term" value="P:phospholipid biosynthetic process"/>
    <property type="evidence" value="ECO:0007669"/>
    <property type="project" value="InterPro"/>
</dbReference>
<name>A0A9X0BYN4_9EURO</name>
<dbReference type="GeneID" id="81624309"/>
<feature type="transmembrane region" description="Helical" evidence="3">
    <location>
        <begin position="128"/>
        <end position="148"/>
    </location>
</feature>
<keyword evidence="3" id="KW-0812">Transmembrane</keyword>
<evidence type="ECO:0000313" key="4">
    <source>
        <dbReference type="EMBL" id="KAJ5489568.1"/>
    </source>
</evidence>
<organism evidence="4 5">
    <name type="scientific">Penicillium diatomitis</name>
    <dbReference type="NCBI Taxonomy" id="2819901"/>
    <lineage>
        <taxon>Eukaryota</taxon>
        <taxon>Fungi</taxon>
        <taxon>Dikarya</taxon>
        <taxon>Ascomycota</taxon>
        <taxon>Pezizomycotina</taxon>
        <taxon>Eurotiomycetes</taxon>
        <taxon>Eurotiomycetidae</taxon>
        <taxon>Eurotiales</taxon>
        <taxon>Aspergillaceae</taxon>
        <taxon>Penicillium</taxon>
    </lineage>
</organism>
<reference evidence="4" key="2">
    <citation type="journal article" date="2023" name="IMA Fungus">
        <title>Comparative genomic study of the Penicillium genus elucidates a diverse pangenome and 15 lateral gene transfer events.</title>
        <authorList>
            <person name="Petersen C."/>
            <person name="Sorensen T."/>
            <person name="Nielsen M.R."/>
            <person name="Sondergaard T.E."/>
            <person name="Sorensen J.L."/>
            <person name="Fitzpatrick D.A."/>
            <person name="Frisvad J.C."/>
            <person name="Nielsen K.L."/>
        </authorList>
    </citation>
    <scope>NUCLEOTIDE SEQUENCE</scope>
    <source>
        <strain evidence="4">IBT 30728</strain>
    </source>
</reference>
<feature type="transmembrane region" description="Helical" evidence="3">
    <location>
        <begin position="169"/>
        <end position="191"/>
    </location>
</feature>
<dbReference type="GO" id="GO:0016780">
    <property type="term" value="F:phosphotransferase activity, for other substituted phosphate groups"/>
    <property type="evidence" value="ECO:0007669"/>
    <property type="project" value="InterPro"/>
</dbReference>
<feature type="transmembrane region" description="Helical" evidence="3">
    <location>
        <begin position="197"/>
        <end position="222"/>
    </location>
</feature>
<dbReference type="InterPro" id="IPR048254">
    <property type="entry name" value="CDP_ALCOHOL_P_TRANSF_CS"/>
</dbReference>
<evidence type="ECO:0000256" key="2">
    <source>
        <dbReference type="RuleBase" id="RU003750"/>
    </source>
</evidence>
<sequence length="235" mass="26167">MLDFVLRPTKENALRPFCRVIPSAVVPIHLTLVGFLFGLASCSFTAIWGNSHATKDVVISVVLWLLNRFLDSLDGSLARERRTVTEAGGFIDLLCDFLIYSLIPPAVAHGEDRYRSRNMGLPPVNWRSVAYLEVTFHINNFLLFYAAAVAAKVEFDHNGQQKSAELTSVVLRPALIEGFESGIMFTIMLAFPSYIESVAWVMGCTVTVGIIQRVMYIVPALVKLDQNRVKKSGTR</sequence>
<dbReference type="Proteomes" id="UP001148312">
    <property type="component" value="Unassembled WGS sequence"/>
</dbReference>
<dbReference type="InterPro" id="IPR000462">
    <property type="entry name" value="CDP-OH_P_trans"/>
</dbReference>
<keyword evidence="3" id="KW-1133">Transmembrane helix</keyword>
<dbReference type="Pfam" id="PF01066">
    <property type="entry name" value="CDP-OH_P_transf"/>
    <property type="match status" value="1"/>
</dbReference>
<comment type="similarity">
    <text evidence="2">Belongs to the CDP-alcohol phosphatidyltransferase class-I family.</text>
</comment>
<dbReference type="GO" id="GO:0016020">
    <property type="term" value="C:membrane"/>
    <property type="evidence" value="ECO:0007669"/>
    <property type="project" value="InterPro"/>
</dbReference>
<feature type="transmembrane region" description="Helical" evidence="3">
    <location>
        <begin position="20"/>
        <end position="40"/>
    </location>
</feature>
<dbReference type="EMBL" id="JAPWDQ010000004">
    <property type="protein sequence ID" value="KAJ5489568.1"/>
    <property type="molecule type" value="Genomic_DNA"/>
</dbReference>
<reference evidence="4" key="1">
    <citation type="submission" date="2022-12" db="EMBL/GenBank/DDBJ databases">
        <authorList>
            <person name="Petersen C."/>
        </authorList>
    </citation>
    <scope>NUCLEOTIDE SEQUENCE</scope>
    <source>
        <strain evidence="4">IBT 30728</strain>
    </source>
</reference>
<evidence type="ECO:0000256" key="1">
    <source>
        <dbReference type="ARBA" id="ARBA00022679"/>
    </source>
</evidence>
<dbReference type="InterPro" id="IPR043130">
    <property type="entry name" value="CDP-OH_PTrfase_TM_dom"/>
</dbReference>
<feature type="transmembrane region" description="Helical" evidence="3">
    <location>
        <begin position="87"/>
        <end position="108"/>
    </location>
</feature>
<dbReference type="AlphaFoldDB" id="A0A9X0BYN4"/>
<evidence type="ECO:0000313" key="5">
    <source>
        <dbReference type="Proteomes" id="UP001148312"/>
    </source>
</evidence>
<gene>
    <name evidence="4" type="ORF">N7539_004458</name>
</gene>
<keyword evidence="1 2" id="KW-0808">Transferase</keyword>
<protein>
    <recommendedName>
        <fullName evidence="6">CDP-alcohol phosphatidyltransferase</fullName>
    </recommendedName>
</protein>
<dbReference type="PROSITE" id="PS00379">
    <property type="entry name" value="CDP_ALCOHOL_P_TRANSF"/>
    <property type="match status" value="1"/>
</dbReference>
<keyword evidence="3" id="KW-0472">Membrane</keyword>
<keyword evidence="5" id="KW-1185">Reference proteome</keyword>
<comment type="caution">
    <text evidence="4">The sequence shown here is derived from an EMBL/GenBank/DDBJ whole genome shotgun (WGS) entry which is preliminary data.</text>
</comment>
<proteinExistence type="inferred from homology"/>
<accession>A0A9X0BYN4</accession>
<evidence type="ECO:0000256" key="3">
    <source>
        <dbReference type="SAM" id="Phobius"/>
    </source>
</evidence>
<dbReference type="Gene3D" id="1.20.120.1760">
    <property type="match status" value="1"/>
</dbReference>
<evidence type="ECO:0008006" key="6">
    <source>
        <dbReference type="Google" id="ProtNLM"/>
    </source>
</evidence>
<dbReference type="RefSeq" id="XP_056791601.1">
    <property type="nucleotide sequence ID" value="XM_056934060.1"/>
</dbReference>